<evidence type="ECO:0000313" key="1">
    <source>
        <dbReference type="EMBL" id="GER41210.1"/>
    </source>
</evidence>
<accession>A0A5A7Q7M2</accession>
<gene>
    <name evidence="1" type="ORF">STAS_17920</name>
</gene>
<dbReference type="AlphaFoldDB" id="A0A5A7Q7M2"/>
<name>A0A5A7Q7M2_STRAF</name>
<dbReference type="EMBL" id="BKCP01006071">
    <property type="protein sequence ID" value="GER41210.1"/>
    <property type="molecule type" value="Genomic_DNA"/>
</dbReference>
<dbReference type="Proteomes" id="UP000325081">
    <property type="component" value="Unassembled WGS sequence"/>
</dbReference>
<reference evidence="2" key="1">
    <citation type="journal article" date="2019" name="Curr. Biol.">
        <title>Genome Sequence of Striga asiatica Provides Insight into the Evolution of Plant Parasitism.</title>
        <authorList>
            <person name="Yoshida S."/>
            <person name="Kim S."/>
            <person name="Wafula E.K."/>
            <person name="Tanskanen J."/>
            <person name="Kim Y.M."/>
            <person name="Honaas L."/>
            <person name="Yang Z."/>
            <person name="Spallek T."/>
            <person name="Conn C.E."/>
            <person name="Ichihashi Y."/>
            <person name="Cheong K."/>
            <person name="Cui S."/>
            <person name="Der J.P."/>
            <person name="Gundlach H."/>
            <person name="Jiao Y."/>
            <person name="Hori C."/>
            <person name="Ishida J.K."/>
            <person name="Kasahara H."/>
            <person name="Kiba T."/>
            <person name="Kim M.S."/>
            <person name="Koo N."/>
            <person name="Laohavisit A."/>
            <person name="Lee Y.H."/>
            <person name="Lumba S."/>
            <person name="McCourt P."/>
            <person name="Mortimer J.C."/>
            <person name="Mutuku J.M."/>
            <person name="Nomura T."/>
            <person name="Sasaki-Sekimoto Y."/>
            <person name="Seto Y."/>
            <person name="Wang Y."/>
            <person name="Wakatake T."/>
            <person name="Sakakibara H."/>
            <person name="Demura T."/>
            <person name="Yamaguchi S."/>
            <person name="Yoneyama K."/>
            <person name="Manabe R.I."/>
            <person name="Nelson D.C."/>
            <person name="Schulman A.H."/>
            <person name="Timko M.P."/>
            <person name="dePamphilis C.W."/>
            <person name="Choi D."/>
            <person name="Shirasu K."/>
        </authorList>
    </citation>
    <scope>NUCLEOTIDE SEQUENCE [LARGE SCALE GENOMIC DNA]</scope>
    <source>
        <strain evidence="2">cv. UVA1</strain>
    </source>
</reference>
<organism evidence="1 2">
    <name type="scientific">Striga asiatica</name>
    <name type="common">Asiatic witchweed</name>
    <name type="synonym">Buchnera asiatica</name>
    <dbReference type="NCBI Taxonomy" id="4170"/>
    <lineage>
        <taxon>Eukaryota</taxon>
        <taxon>Viridiplantae</taxon>
        <taxon>Streptophyta</taxon>
        <taxon>Embryophyta</taxon>
        <taxon>Tracheophyta</taxon>
        <taxon>Spermatophyta</taxon>
        <taxon>Magnoliopsida</taxon>
        <taxon>eudicotyledons</taxon>
        <taxon>Gunneridae</taxon>
        <taxon>Pentapetalae</taxon>
        <taxon>asterids</taxon>
        <taxon>lamiids</taxon>
        <taxon>Lamiales</taxon>
        <taxon>Orobanchaceae</taxon>
        <taxon>Buchnereae</taxon>
        <taxon>Striga</taxon>
    </lineage>
</organism>
<evidence type="ECO:0000313" key="2">
    <source>
        <dbReference type="Proteomes" id="UP000325081"/>
    </source>
</evidence>
<protein>
    <submittedName>
        <fullName evidence="1">Alanine racemase</fullName>
    </submittedName>
</protein>
<proteinExistence type="predicted"/>
<sequence>MRARTEAHVLLALGARRDEHGRWRCTSRHSGLVSRAGGIACHDWLPHGCVRLGTGGVPAATTIFRRLSAALDGGVRRSNTAAICNHSNILIYSANTDYERKAFAVDWSLDGEKVASGG</sequence>
<comment type="caution">
    <text evidence="1">The sequence shown here is derived from an EMBL/GenBank/DDBJ whole genome shotgun (WGS) entry which is preliminary data.</text>
</comment>
<keyword evidence="2" id="KW-1185">Reference proteome</keyword>